<dbReference type="Pfam" id="PF05532">
    <property type="entry name" value="CsbD"/>
    <property type="match status" value="1"/>
</dbReference>
<dbReference type="InterPro" id="IPR050423">
    <property type="entry name" value="UPF0337_stress_rsp"/>
</dbReference>
<dbReference type="InterPro" id="IPR036629">
    <property type="entry name" value="YjbJ_sf"/>
</dbReference>
<dbReference type="Proteomes" id="UP000608594">
    <property type="component" value="Unassembled WGS sequence"/>
</dbReference>
<comment type="caution">
    <text evidence="3">The sequence shown here is derived from an EMBL/GenBank/DDBJ whole genome shotgun (WGS) entry which is preliminary data.</text>
</comment>
<gene>
    <name evidence="3" type="ORF">H4P12_15710</name>
</gene>
<dbReference type="Gene3D" id="1.10.1470.10">
    <property type="entry name" value="YjbJ"/>
    <property type="match status" value="1"/>
</dbReference>
<proteinExistence type="inferred from homology"/>
<evidence type="ECO:0000259" key="2">
    <source>
        <dbReference type="Pfam" id="PF05532"/>
    </source>
</evidence>
<sequence>MNWDVIQGKWKQVKGSVKEKWGELTDDELDQIDGNRDRLAGKLQEKYGWAKNDAEREIDDYFRDKT</sequence>
<organism evidence="3 4">
    <name type="scientific">Paracoccus amoyensis</name>
    <dbReference type="NCBI Taxonomy" id="2760093"/>
    <lineage>
        <taxon>Bacteria</taxon>
        <taxon>Pseudomonadati</taxon>
        <taxon>Pseudomonadota</taxon>
        <taxon>Alphaproteobacteria</taxon>
        <taxon>Rhodobacterales</taxon>
        <taxon>Paracoccaceae</taxon>
        <taxon>Paracoccus</taxon>
    </lineage>
</organism>
<dbReference type="EMBL" id="JACOQL010000005">
    <property type="protein sequence ID" value="MBC9248123.1"/>
    <property type="molecule type" value="Genomic_DNA"/>
</dbReference>
<accession>A0A926JEE2</accession>
<evidence type="ECO:0000313" key="3">
    <source>
        <dbReference type="EMBL" id="MBC9248123.1"/>
    </source>
</evidence>
<dbReference type="InterPro" id="IPR008462">
    <property type="entry name" value="CsbD"/>
</dbReference>
<dbReference type="PANTHER" id="PTHR34977">
    <property type="entry name" value="UPF0337 PROTEIN YJBJ"/>
    <property type="match status" value="1"/>
</dbReference>
<dbReference type="InterPro" id="IPR026042">
    <property type="entry name" value="YjbJ"/>
</dbReference>
<dbReference type="PIRSF" id="PIRSF039008">
    <property type="entry name" value="YjbJ"/>
    <property type="match status" value="1"/>
</dbReference>
<comment type="similarity">
    <text evidence="1">Belongs to the UPF0337 (CsbD) family.</text>
</comment>
<reference evidence="3" key="1">
    <citation type="submission" date="2020-08" db="EMBL/GenBank/DDBJ databases">
        <title>Paracoccus amoyensis sp. nov., isolated from the surface seawater at coast of Xiamen, Fujian.</title>
        <authorList>
            <person name="Lyu L."/>
        </authorList>
    </citation>
    <scope>NUCLEOTIDE SEQUENCE</scope>
    <source>
        <strain evidence="3">11-3</strain>
    </source>
</reference>
<name>A0A926JEE2_9RHOB</name>
<dbReference type="AlphaFoldDB" id="A0A926JEE2"/>
<dbReference type="SUPFAM" id="SSF69047">
    <property type="entry name" value="Hypothetical protein YjbJ"/>
    <property type="match status" value="1"/>
</dbReference>
<protein>
    <submittedName>
        <fullName evidence="3">CsbD family protein</fullName>
    </submittedName>
</protein>
<evidence type="ECO:0000313" key="4">
    <source>
        <dbReference type="Proteomes" id="UP000608594"/>
    </source>
</evidence>
<dbReference type="RefSeq" id="WP_187794631.1">
    <property type="nucleotide sequence ID" value="NZ_JACOQL010000005.1"/>
</dbReference>
<dbReference type="PANTHER" id="PTHR34977:SF1">
    <property type="entry name" value="UPF0337 PROTEIN YJBJ"/>
    <property type="match status" value="1"/>
</dbReference>
<keyword evidence="4" id="KW-1185">Reference proteome</keyword>
<feature type="domain" description="CsbD-like" evidence="2">
    <location>
        <begin position="4"/>
        <end position="56"/>
    </location>
</feature>
<evidence type="ECO:0000256" key="1">
    <source>
        <dbReference type="ARBA" id="ARBA00009129"/>
    </source>
</evidence>